<dbReference type="EMBL" id="JBHSSW010000017">
    <property type="protein sequence ID" value="MFC6199007.1"/>
    <property type="molecule type" value="Genomic_DNA"/>
</dbReference>
<keyword evidence="7" id="KW-1185">Reference proteome</keyword>
<dbReference type="Proteomes" id="UP001596303">
    <property type="component" value="Unassembled WGS sequence"/>
</dbReference>
<name>A0ABW1SBS3_9PROT</name>
<evidence type="ECO:0000256" key="1">
    <source>
        <dbReference type="ARBA" id="ARBA00004370"/>
    </source>
</evidence>
<organism evidence="6 7">
    <name type="scientific">Ponticaulis profundi</name>
    <dbReference type="NCBI Taxonomy" id="2665222"/>
    <lineage>
        <taxon>Bacteria</taxon>
        <taxon>Pseudomonadati</taxon>
        <taxon>Pseudomonadota</taxon>
        <taxon>Alphaproteobacteria</taxon>
        <taxon>Hyphomonadales</taxon>
        <taxon>Hyphomonadaceae</taxon>
        <taxon>Ponticaulis</taxon>
    </lineage>
</organism>
<feature type="transmembrane region" description="Helical" evidence="5">
    <location>
        <begin position="78"/>
        <end position="104"/>
    </location>
</feature>
<comment type="caution">
    <text evidence="6">The sequence shown here is derived from an EMBL/GenBank/DDBJ whole genome shotgun (WGS) entry which is preliminary data.</text>
</comment>
<keyword evidence="3 5" id="KW-1133">Transmembrane helix</keyword>
<evidence type="ECO:0000256" key="5">
    <source>
        <dbReference type="SAM" id="Phobius"/>
    </source>
</evidence>
<evidence type="ECO:0000256" key="2">
    <source>
        <dbReference type="ARBA" id="ARBA00022692"/>
    </source>
</evidence>
<proteinExistence type="predicted"/>
<dbReference type="RefSeq" id="WP_377379714.1">
    <property type="nucleotide sequence ID" value="NZ_JBHSSW010000017.1"/>
</dbReference>
<evidence type="ECO:0000313" key="7">
    <source>
        <dbReference type="Proteomes" id="UP001596303"/>
    </source>
</evidence>
<keyword evidence="4 5" id="KW-0472">Membrane</keyword>
<feature type="transmembrane region" description="Helical" evidence="5">
    <location>
        <begin position="124"/>
        <end position="143"/>
    </location>
</feature>
<reference evidence="7" key="1">
    <citation type="journal article" date="2019" name="Int. J. Syst. Evol. Microbiol.">
        <title>The Global Catalogue of Microorganisms (GCM) 10K type strain sequencing project: providing services to taxonomists for standard genome sequencing and annotation.</title>
        <authorList>
            <consortium name="The Broad Institute Genomics Platform"/>
            <consortium name="The Broad Institute Genome Sequencing Center for Infectious Disease"/>
            <person name="Wu L."/>
            <person name="Ma J."/>
        </authorList>
    </citation>
    <scope>NUCLEOTIDE SEQUENCE [LARGE SCALE GENOMIC DNA]</scope>
    <source>
        <strain evidence="7">CGMCC-1.15741</strain>
    </source>
</reference>
<keyword evidence="2 5" id="KW-0812">Transmembrane</keyword>
<gene>
    <name evidence="6" type="ORF">ACFQDM_13010</name>
</gene>
<feature type="transmembrane region" description="Helical" evidence="5">
    <location>
        <begin position="12"/>
        <end position="32"/>
    </location>
</feature>
<dbReference type="InterPro" id="IPR001129">
    <property type="entry name" value="Membr-assoc_MAPEG"/>
</dbReference>
<evidence type="ECO:0000256" key="4">
    <source>
        <dbReference type="ARBA" id="ARBA00023136"/>
    </source>
</evidence>
<dbReference type="SUPFAM" id="SSF161084">
    <property type="entry name" value="MAPEG domain-like"/>
    <property type="match status" value="1"/>
</dbReference>
<dbReference type="Pfam" id="PF01124">
    <property type="entry name" value="MAPEG"/>
    <property type="match status" value="1"/>
</dbReference>
<comment type="subcellular location">
    <subcellularLocation>
        <location evidence="1">Membrane</location>
    </subcellularLocation>
</comment>
<accession>A0ABW1SBS3</accession>
<evidence type="ECO:0000256" key="3">
    <source>
        <dbReference type="ARBA" id="ARBA00022989"/>
    </source>
</evidence>
<dbReference type="InterPro" id="IPR023352">
    <property type="entry name" value="MAPEG-like_dom_sf"/>
</dbReference>
<evidence type="ECO:0000313" key="6">
    <source>
        <dbReference type="EMBL" id="MFC6199007.1"/>
    </source>
</evidence>
<dbReference type="Gene3D" id="1.20.120.550">
    <property type="entry name" value="Membrane associated eicosanoid/glutathione metabolism-like domain"/>
    <property type="match status" value="1"/>
</dbReference>
<sequence>MNAELIGAVKPALLPVFALIVWTFVMWFWMFITRVPAMQKAQIDPNTIKGGEDLRSRLPASVMNVSDNYNHLHEQPTIFYALAFYLALAGGADNVNVMLLWVYVVLRVVHSVIQATFNNVTIRFLVFALSSFALLIIIVREILRLFV</sequence>
<protein>
    <submittedName>
        <fullName evidence="6">MAPEG family protein</fullName>
    </submittedName>
</protein>